<sequence length="241" mass="27034">MENLSISTTQNVDIDYQLASVGDRILANIIDVFIKASYAIVISLLTFRLNDSEPQWWLGLIMLPVVFYNLLCDLFLSGQTFGKMLMKIRVVRLDGGELNFGACFIRWIFRLVDISFTYGVCALLTVVIGGKGQRVGDLAAKTTVLKINPKGSLSGTAYVEIESDYQPKYAEVSLLSDNDMQTIKEVLLIASKDNSYSSIGAPHPLVLKTKEVVIKKMKIKSKQPSKEFLNTVLKDYNYYHQ</sequence>
<dbReference type="RefSeq" id="WP_200464664.1">
    <property type="nucleotide sequence ID" value="NZ_JAENRR010000016.1"/>
</dbReference>
<evidence type="ECO:0000256" key="1">
    <source>
        <dbReference type="ARBA" id="ARBA00004141"/>
    </source>
</evidence>
<evidence type="ECO:0000256" key="4">
    <source>
        <dbReference type="ARBA" id="ARBA00023136"/>
    </source>
</evidence>
<keyword evidence="3 5" id="KW-1133">Transmembrane helix</keyword>
<comment type="caution">
    <text evidence="7">The sequence shown here is derived from an EMBL/GenBank/DDBJ whole genome shotgun (WGS) entry which is preliminary data.</text>
</comment>
<dbReference type="InterPro" id="IPR010432">
    <property type="entry name" value="RDD"/>
</dbReference>
<evidence type="ECO:0000256" key="3">
    <source>
        <dbReference type="ARBA" id="ARBA00022989"/>
    </source>
</evidence>
<evidence type="ECO:0000313" key="8">
    <source>
        <dbReference type="Proteomes" id="UP000605676"/>
    </source>
</evidence>
<evidence type="ECO:0000256" key="5">
    <source>
        <dbReference type="SAM" id="Phobius"/>
    </source>
</evidence>
<feature type="transmembrane region" description="Helical" evidence="5">
    <location>
        <begin position="32"/>
        <end position="50"/>
    </location>
</feature>
<accession>A0ABS1HID4</accession>
<dbReference type="PANTHER" id="PTHR38480:SF1">
    <property type="entry name" value="SLR0254 PROTEIN"/>
    <property type="match status" value="1"/>
</dbReference>
<dbReference type="Proteomes" id="UP000605676">
    <property type="component" value="Unassembled WGS sequence"/>
</dbReference>
<feature type="domain" description="RDD" evidence="6">
    <location>
        <begin position="18"/>
        <end position="141"/>
    </location>
</feature>
<proteinExistence type="predicted"/>
<dbReference type="PANTHER" id="PTHR38480">
    <property type="entry name" value="SLR0254 PROTEIN"/>
    <property type="match status" value="1"/>
</dbReference>
<evidence type="ECO:0000259" key="6">
    <source>
        <dbReference type="Pfam" id="PF06271"/>
    </source>
</evidence>
<organism evidence="7 8">
    <name type="scientific">Carboxylicivirga marina</name>
    <dbReference type="NCBI Taxonomy" id="2800988"/>
    <lineage>
        <taxon>Bacteria</taxon>
        <taxon>Pseudomonadati</taxon>
        <taxon>Bacteroidota</taxon>
        <taxon>Bacteroidia</taxon>
        <taxon>Marinilabiliales</taxon>
        <taxon>Marinilabiliaceae</taxon>
        <taxon>Carboxylicivirga</taxon>
    </lineage>
</organism>
<reference evidence="7 8" key="1">
    <citation type="submission" date="2021-01" db="EMBL/GenBank/DDBJ databases">
        <title>Carboxyliciviraga sp.nov., isolated from coastal sediments.</title>
        <authorList>
            <person name="Lu D."/>
            <person name="Zhang T."/>
        </authorList>
    </citation>
    <scope>NUCLEOTIDE SEQUENCE [LARGE SCALE GENOMIC DNA]</scope>
    <source>
        <strain evidence="7 8">N1Y132</strain>
    </source>
</reference>
<keyword evidence="4 5" id="KW-0472">Membrane</keyword>
<keyword evidence="8" id="KW-1185">Reference proteome</keyword>
<name>A0ABS1HID4_9BACT</name>
<gene>
    <name evidence="7" type="ORF">JIV24_08815</name>
</gene>
<protein>
    <submittedName>
        <fullName evidence="7">RDD family protein</fullName>
    </submittedName>
</protein>
<evidence type="ECO:0000313" key="7">
    <source>
        <dbReference type="EMBL" id="MBK3517434.1"/>
    </source>
</evidence>
<keyword evidence="2 5" id="KW-0812">Transmembrane</keyword>
<dbReference type="EMBL" id="JAENRR010000016">
    <property type="protein sequence ID" value="MBK3517434.1"/>
    <property type="molecule type" value="Genomic_DNA"/>
</dbReference>
<dbReference type="Pfam" id="PF06271">
    <property type="entry name" value="RDD"/>
    <property type="match status" value="1"/>
</dbReference>
<evidence type="ECO:0000256" key="2">
    <source>
        <dbReference type="ARBA" id="ARBA00022692"/>
    </source>
</evidence>
<feature type="transmembrane region" description="Helical" evidence="5">
    <location>
        <begin position="56"/>
        <end position="76"/>
    </location>
</feature>
<comment type="subcellular location">
    <subcellularLocation>
        <location evidence="1">Membrane</location>
        <topology evidence="1">Multi-pass membrane protein</topology>
    </subcellularLocation>
</comment>